<reference evidence="5 6" key="1">
    <citation type="submission" date="2018-06" db="EMBL/GenBank/DDBJ databases">
        <title>Extensive metabolic versatility and redundancy in microbially diverse, dynamic hydrothermal sediments.</title>
        <authorList>
            <person name="Dombrowski N."/>
            <person name="Teske A."/>
            <person name="Baker B.J."/>
        </authorList>
    </citation>
    <scope>NUCLEOTIDE SEQUENCE [LARGE SCALE GENOMIC DNA]</scope>
    <source>
        <strain evidence="4">B20_G2</strain>
        <strain evidence="3">B29_G17</strain>
    </source>
</reference>
<evidence type="ECO:0000313" key="3">
    <source>
        <dbReference type="EMBL" id="RLE52149.1"/>
    </source>
</evidence>
<dbReference type="Proteomes" id="UP000269499">
    <property type="component" value="Unassembled WGS sequence"/>
</dbReference>
<evidence type="ECO:0008006" key="7">
    <source>
        <dbReference type="Google" id="ProtNLM"/>
    </source>
</evidence>
<evidence type="ECO:0000256" key="1">
    <source>
        <dbReference type="ARBA" id="ARBA00023015"/>
    </source>
</evidence>
<dbReference type="InterPro" id="IPR036915">
    <property type="entry name" value="Cyclin-like_sf"/>
</dbReference>
<dbReference type="SUPFAM" id="SSF47954">
    <property type="entry name" value="Cyclin-like"/>
    <property type="match status" value="1"/>
</dbReference>
<evidence type="ECO:0000313" key="5">
    <source>
        <dbReference type="Proteomes" id="UP000268446"/>
    </source>
</evidence>
<dbReference type="GO" id="GO:0097550">
    <property type="term" value="C:transcription preinitiation complex"/>
    <property type="evidence" value="ECO:0007669"/>
    <property type="project" value="TreeGrafter"/>
</dbReference>
<dbReference type="PRINTS" id="PR00685">
    <property type="entry name" value="TIFACTORIIB"/>
</dbReference>
<dbReference type="PANTHER" id="PTHR11618">
    <property type="entry name" value="TRANSCRIPTION INITIATION FACTOR IIB-RELATED"/>
    <property type="match status" value="1"/>
</dbReference>
<dbReference type="AlphaFoldDB" id="A0A497F710"/>
<gene>
    <name evidence="3" type="ORF">DRJ20_00755</name>
    <name evidence="4" type="ORF">DRJ26_01350</name>
</gene>
<organism evidence="4 6">
    <name type="scientific">Thermoproteota archaeon</name>
    <dbReference type="NCBI Taxonomy" id="2056631"/>
    <lineage>
        <taxon>Archaea</taxon>
        <taxon>Thermoproteota</taxon>
    </lineage>
</organism>
<comment type="caution">
    <text evidence="4">The sequence shown here is derived from an EMBL/GenBank/DDBJ whole genome shotgun (WGS) entry which is preliminary data.</text>
</comment>
<dbReference type="CDD" id="cd00043">
    <property type="entry name" value="CYCLIN_SF"/>
    <property type="match status" value="1"/>
</dbReference>
<evidence type="ECO:0000313" key="4">
    <source>
        <dbReference type="EMBL" id="RLE54942.1"/>
    </source>
</evidence>
<sequence>MRCRECGGPLVLSKYGEWVCASCGLVDDRLLLPPPFEIEPLSDFSASFKIYVSPDGKPIKRNGLGTIILRCKGQFKDRRGNVLSYKRFSRLKHTHKLYSRSAQMKMGSDAMDALRRACAFLRVPANVYERSSYIYLKALKAVKDKGSSYSLAAASLLIASRELKYPLTLREVTSLFSSMGHRVIPRTVSRVMAEILNKLNIKHFLRDPEDYLPKIVNKLKQLKFVKRRIEDLDLNDEKYFLLLMQKAYYVSKLLNSRVKVGKNPYLLAVSIVYVADKLVSKELNCKPILSQKLLALHLNSTEYTIRQHFKIIRNCLKKADERTLL</sequence>
<dbReference type="PANTHER" id="PTHR11618:SF13">
    <property type="entry name" value="TRANSCRIPTION INITIATION FACTOR IIB"/>
    <property type="match status" value="1"/>
</dbReference>
<evidence type="ECO:0000256" key="2">
    <source>
        <dbReference type="ARBA" id="ARBA00023163"/>
    </source>
</evidence>
<dbReference type="GO" id="GO:0070897">
    <property type="term" value="P:transcription preinitiation complex assembly"/>
    <property type="evidence" value="ECO:0007669"/>
    <property type="project" value="InterPro"/>
</dbReference>
<dbReference type="Proteomes" id="UP000268446">
    <property type="component" value="Unassembled WGS sequence"/>
</dbReference>
<name>A0A497F710_9CREN</name>
<keyword evidence="1" id="KW-0805">Transcription regulation</keyword>
<proteinExistence type="predicted"/>
<dbReference type="GO" id="GO:0017025">
    <property type="term" value="F:TBP-class protein binding"/>
    <property type="evidence" value="ECO:0007669"/>
    <property type="project" value="TreeGrafter"/>
</dbReference>
<evidence type="ECO:0000313" key="6">
    <source>
        <dbReference type="Proteomes" id="UP000269499"/>
    </source>
</evidence>
<dbReference type="EMBL" id="QMRA01000013">
    <property type="protein sequence ID" value="RLE54942.1"/>
    <property type="molecule type" value="Genomic_DNA"/>
</dbReference>
<accession>A0A497F710</accession>
<dbReference type="InterPro" id="IPR000812">
    <property type="entry name" value="TFIIB"/>
</dbReference>
<protein>
    <recommendedName>
        <fullName evidence="7">Transcription initiation factor IIB family protein</fullName>
    </recommendedName>
</protein>
<keyword evidence="2" id="KW-0804">Transcription</keyword>
<dbReference type="EMBL" id="QMQZ01000011">
    <property type="protein sequence ID" value="RLE52149.1"/>
    <property type="molecule type" value="Genomic_DNA"/>
</dbReference>
<dbReference type="Gene3D" id="1.10.472.170">
    <property type="match status" value="1"/>
</dbReference>